<dbReference type="PANTHER" id="PTHR21485">
    <property type="entry name" value="HAD SUPERFAMILY MEMBERS CMAS AND KDSC"/>
    <property type="match status" value="1"/>
</dbReference>
<keyword evidence="1" id="KW-0808">Transferase</keyword>
<dbReference type="Pfam" id="PF02348">
    <property type="entry name" value="CTP_transf_3"/>
    <property type="match status" value="1"/>
</dbReference>
<dbReference type="PATRIC" id="fig|398512.5.peg.4069"/>
<dbReference type="eggNOG" id="COG1083">
    <property type="taxonomic scope" value="Bacteria"/>
</dbReference>
<dbReference type="Proteomes" id="UP000036923">
    <property type="component" value="Unassembled WGS sequence"/>
</dbReference>
<dbReference type="PANTHER" id="PTHR21485:SF6">
    <property type="entry name" value="N-ACYLNEURAMINATE CYTIDYLYLTRANSFERASE-RELATED"/>
    <property type="match status" value="1"/>
</dbReference>
<comment type="caution">
    <text evidence="1">The sequence shown here is derived from an EMBL/GenBank/DDBJ whole genome shotgun (WGS) entry which is preliminary data.</text>
</comment>
<dbReference type="GO" id="GO:0008781">
    <property type="term" value="F:N-acylneuraminate cytidylyltransferase activity"/>
    <property type="evidence" value="ECO:0007669"/>
    <property type="project" value="UniProtKB-EC"/>
</dbReference>
<dbReference type="InterPro" id="IPR050793">
    <property type="entry name" value="CMP-NeuNAc_synthase"/>
</dbReference>
<dbReference type="RefSeq" id="WP_036936609.1">
    <property type="nucleotide sequence ID" value="NZ_JQKC01000002.1"/>
</dbReference>
<dbReference type="EC" id="2.7.7.43" evidence="1"/>
<dbReference type="InterPro" id="IPR003329">
    <property type="entry name" value="Cytidylyl_trans"/>
</dbReference>
<reference evidence="2" key="1">
    <citation type="submission" date="2015-07" db="EMBL/GenBank/DDBJ databases">
        <title>Near-Complete Genome Sequence of the Cellulolytic Bacterium Bacteroides (Pseudobacteroides) cellulosolvens ATCC 35603.</title>
        <authorList>
            <person name="Dassa B."/>
            <person name="Utturkar S.M."/>
            <person name="Klingeman D.M."/>
            <person name="Hurt R.A."/>
            <person name="Keller M."/>
            <person name="Xu J."/>
            <person name="Reddy Y.H.K."/>
            <person name="Borovok I."/>
            <person name="Grinberg I.R."/>
            <person name="Lamed R."/>
            <person name="Zhivin O."/>
            <person name="Bayer E.A."/>
            <person name="Brown S.D."/>
        </authorList>
    </citation>
    <scope>NUCLEOTIDE SEQUENCE [LARGE SCALE GENOMIC DNA]</scope>
    <source>
        <strain evidence="2">DSM 2933</strain>
    </source>
</reference>
<evidence type="ECO:0000313" key="2">
    <source>
        <dbReference type="Proteomes" id="UP000036923"/>
    </source>
</evidence>
<sequence length="235" mass="26759">MNHHIHCIIPARKGSKRLVGKNTRLLLGKPLISWTIEEAIRSSGIASITISTDDESVMEIAKNYGKSIEILKRPEILAADDTTTVDVVLHFVSWLNDKGENVKHIMLLQPTSPLRTATHIDEAVNNYFSNLDKIDSLISVTKSAHPPWWQRKIGENGVLEDVFKYDKSKYKRSQDFPQTYIVNGAIYIIKAESFIKYKGFETDKTLAYIMESNCSIDIDTEFDLMLAEKIAKTYY</sequence>
<dbReference type="Gene3D" id="3.90.550.10">
    <property type="entry name" value="Spore Coat Polysaccharide Biosynthesis Protein SpsA, Chain A"/>
    <property type="match status" value="1"/>
</dbReference>
<dbReference type="OrthoDB" id="9805604at2"/>
<dbReference type="AlphaFoldDB" id="A0A0L6JSB2"/>
<protein>
    <submittedName>
        <fullName evidence="1">N-acylneuraminate cytidylyltransferase</fullName>
        <ecNumber evidence="1">2.7.7.43</ecNumber>
    </submittedName>
</protein>
<accession>A0A0L6JSB2</accession>
<gene>
    <name evidence="1" type="ORF">Bccel_3889</name>
</gene>
<dbReference type="CDD" id="cd02513">
    <property type="entry name" value="CMP-NeuAc_Synthase"/>
    <property type="match status" value="1"/>
</dbReference>
<keyword evidence="2" id="KW-1185">Reference proteome</keyword>
<dbReference type="SUPFAM" id="SSF53448">
    <property type="entry name" value="Nucleotide-diphospho-sugar transferases"/>
    <property type="match status" value="1"/>
</dbReference>
<organism evidence="1 2">
    <name type="scientific">Pseudobacteroides cellulosolvens ATCC 35603 = DSM 2933</name>
    <dbReference type="NCBI Taxonomy" id="398512"/>
    <lineage>
        <taxon>Bacteria</taxon>
        <taxon>Bacillati</taxon>
        <taxon>Bacillota</taxon>
        <taxon>Clostridia</taxon>
        <taxon>Eubacteriales</taxon>
        <taxon>Oscillospiraceae</taxon>
        <taxon>Pseudobacteroides</taxon>
    </lineage>
</organism>
<dbReference type="InterPro" id="IPR029044">
    <property type="entry name" value="Nucleotide-diphossugar_trans"/>
</dbReference>
<evidence type="ECO:0000313" key="1">
    <source>
        <dbReference type="EMBL" id="KNY28615.1"/>
    </source>
</evidence>
<keyword evidence="1" id="KW-0548">Nucleotidyltransferase</keyword>
<proteinExistence type="predicted"/>
<dbReference type="STRING" id="398512.Bccel_3889"/>
<name>A0A0L6JSB2_9FIRM</name>
<dbReference type="EMBL" id="LGTC01000001">
    <property type="protein sequence ID" value="KNY28615.1"/>
    <property type="molecule type" value="Genomic_DNA"/>
</dbReference>